<evidence type="ECO:0000256" key="11">
    <source>
        <dbReference type="ARBA" id="ARBA00023136"/>
    </source>
</evidence>
<evidence type="ECO:0000256" key="10">
    <source>
        <dbReference type="ARBA" id="ARBA00023065"/>
    </source>
</evidence>
<evidence type="ECO:0000256" key="3">
    <source>
        <dbReference type="ARBA" id="ARBA00010199"/>
    </source>
</evidence>
<dbReference type="GO" id="GO:0006811">
    <property type="term" value="P:monoatomic ion transport"/>
    <property type="evidence" value="ECO:0007669"/>
    <property type="project" value="UniProtKB-KW"/>
</dbReference>
<evidence type="ECO:0000256" key="9">
    <source>
        <dbReference type="ARBA" id="ARBA00022989"/>
    </source>
</evidence>
<sequence>MNKGLAEFTKHWKLILGLAIPSIVSFAAGTVTGTINLIMVGPMGALVIAIVGVSNIIVYNAWALCSGFGFSVNYLVAQNYGAGQMEQAVRRTYIALYVSAGAALLVVLTGWLLSAFILKLMGGSAELVANGADYLKYRLFAIACFIVSFVFQGFFRGIGDARTPMQMSLLANGTMIFLTCTLTYGNLGFPELGLRGAGLAVLIGEALGLVGSAYVYFFRLHRRYGTRRRIAADRSDIRLIAGESGKLGVQELAMSGAMFIFTMFVTRLGTEALAANEIALNVMALGYMPAFAFGATATILVGQEIGRGEPYLARRLGTDVAVLGSLFLLLMGMAEFVFSETVARLYSSDPAVYTLAGKLIMISAFLQLFDGLLNYYSGALRGLGDTSFLVRVSLVLNWLVFIPLAYGLTFMAGLGSAGAWLSLYLFLGLFALVVCIRFYRTDWDAARLK</sequence>
<keyword evidence="8" id="KW-0812">Transmembrane</keyword>
<organism evidence="13 14">
    <name type="scientific">Paenibacillus naphthalenovorans</name>
    <dbReference type="NCBI Taxonomy" id="162209"/>
    <lineage>
        <taxon>Bacteria</taxon>
        <taxon>Bacillati</taxon>
        <taxon>Bacillota</taxon>
        <taxon>Bacilli</taxon>
        <taxon>Bacillales</taxon>
        <taxon>Paenibacillaceae</taxon>
        <taxon>Paenibacillus</taxon>
    </lineage>
</organism>
<keyword evidence="6" id="KW-0050">Antiport</keyword>
<dbReference type="InterPro" id="IPR002528">
    <property type="entry name" value="MATE_fam"/>
</dbReference>
<protein>
    <recommendedName>
        <fullName evidence="4">Probable multidrug resistance protein NorM</fullName>
    </recommendedName>
    <alternativeName>
        <fullName evidence="12">Multidrug-efflux transporter</fullName>
    </alternativeName>
</protein>
<comment type="function">
    <text evidence="1">Multidrug efflux pump.</text>
</comment>
<dbReference type="CDD" id="cd13137">
    <property type="entry name" value="MATE_NorM_like"/>
    <property type="match status" value="1"/>
</dbReference>
<dbReference type="STRING" id="162209.IJ22_03710"/>
<reference evidence="14" key="1">
    <citation type="submission" date="2015-12" db="EMBL/GenBank/DDBJ databases">
        <title>Complete genome sequences of two moderately thermophilic Paenibacillus species.</title>
        <authorList>
            <person name="Butler R.III."/>
            <person name="Wang J."/>
            <person name="Stark B.C."/>
            <person name="Pombert J.-F."/>
        </authorList>
    </citation>
    <scope>NUCLEOTIDE SEQUENCE [LARGE SCALE GENOMIC DNA]</scope>
    <source>
        <strain evidence="14">32O-Y</strain>
    </source>
</reference>
<name>A0A0U2U364_9BACL</name>
<dbReference type="OrthoDB" id="9806302at2"/>
<dbReference type="Pfam" id="PF01554">
    <property type="entry name" value="MatE"/>
    <property type="match status" value="2"/>
</dbReference>
<dbReference type="GO" id="GO:0005886">
    <property type="term" value="C:plasma membrane"/>
    <property type="evidence" value="ECO:0007669"/>
    <property type="project" value="UniProtKB-SubCell"/>
</dbReference>
<evidence type="ECO:0000256" key="1">
    <source>
        <dbReference type="ARBA" id="ARBA00003408"/>
    </source>
</evidence>
<evidence type="ECO:0000313" key="13">
    <source>
        <dbReference type="EMBL" id="ALS20760.1"/>
    </source>
</evidence>
<dbReference type="GO" id="GO:0042910">
    <property type="term" value="F:xenobiotic transmembrane transporter activity"/>
    <property type="evidence" value="ECO:0007669"/>
    <property type="project" value="InterPro"/>
</dbReference>
<keyword evidence="11" id="KW-0472">Membrane</keyword>
<dbReference type="InterPro" id="IPR050222">
    <property type="entry name" value="MATE_MdtK"/>
</dbReference>
<dbReference type="InterPro" id="IPR048279">
    <property type="entry name" value="MdtK-like"/>
</dbReference>
<evidence type="ECO:0000313" key="14">
    <source>
        <dbReference type="Proteomes" id="UP000061660"/>
    </source>
</evidence>
<keyword evidence="10" id="KW-0406">Ion transport</keyword>
<accession>A0A0U2U364</accession>
<keyword evidence="7" id="KW-1003">Cell membrane</keyword>
<dbReference type="PANTHER" id="PTHR43298">
    <property type="entry name" value="MULTIDRUG RESISTANCE PROTEIN NORM-RELATED"/>
    <property type="match status" value="1"/>
</dbReference>
<dbReference type="PATRIC" id="fig|162209.4.peg.390"/>
<dbReference type="PIRSF" id="PIRSF006603">
    <property type="entry name" value="DinF"/>
    <property type="match status" value="1"/>
</dbReference>
<reference evidence="13 14" key="2">
    <citation type="journal article" date="2016" name="Genome Announc.">
        <title>Complete Genome Sequences of Two Interactive Moderate Thermophiles, Paenibacillus napthalenovorans 32O-Y and Paenibacillus sp. 32O-W.</title>
        <authorList>
            <person name="Butler R.R.III."/>
            <person name="Wang J."/>
            <person name="Stark B.C."/>
            <person name="Pombert J.F."/>
        </authorList>
    </citation>
    <scope>NUCLEOTIDE SEQUENCE [LARGE SCALE GENOMIC DNA]</scope>
    <source>
        <strain evidence="13 14">32O-Y</strain>
    </source>
</reference>
<evidence type="ECO:0000256" key="12">
    <source>
        <dbReference type="ARBA" id="ARBA00031636"/>
    </source>
</evidence>
<evidence type="ECO:0000256" key="5">
    <source>
        <dbReference type="ARBA" id="ARBA00022448"/>
    </source>
</evidence>
<dbReference type="GO" id="GO:0015297">
    <property type="term" value="F:antiporter activity"/>
    <property type="evidence" value="ECO:0007669"/>
    <property type="project" value="UniProtKB-KW"/>
</dbReference>
<evidence type="ECO:0000256" key="7">
    <source>
        <dbReference type="ARBA" id="ARBA00022475"/>
    </source>
</evidence>
<keyword evidence="14" id="KW-1185">Reference proteome</keyword>
<comment type="subcellular location">
    <subcellularLocation>
        <location evidence="2">Cell membrane</location>
        <topology evidence="2">Multi-pass membrane protein</topology>
    </subcellularLocation>
</comment>
<dbReference type="AlphaFoldDB" id="A0A0U2U364"/>
<dbReference type="Proteomes" id="UP000061660">
    <property type="component" value="Chromosome"/>
</dbReference>
<evidence type="ECO:0000256" key="6">
    <source>
        <dbReference type="ARBA" id="ARBA00022449"/>
    </source>
</evidence>
<dbReference type="PANTHER" id="PTHR43298:SF2">
    <property type="entry name" value="FMN_FAD EXPORTER YEEO-RELATED"/>
    <property type="match status" value="1"/>
</dbReference>
<evidence type="ECO:0000256" key="2">
    <source>
        <dbReference type="ARBA" id="ARBA00004651"/>
    </source>
</evidence>
<proteinExistence type="inferred from homology"/>
<dbReference type="NCBIfam" id="TIGR00797">
    <property type="entry name" value="matE"/>
    <property type="match status" value="1"/>
</dbReference>
<dbReference type="KEGG" id="pnp:IJ22_03710"/>
<comment type="similarity">
    <text evidence="3">Belongs to the multi antimicrobial extrusion (MATE) (TC 2.A.66.1) family.</text>
</comment>
<keyword evidence="5" id="KW-0813">Transport</keyword>
<keyword evidence="9" id="KW-1133">Transmembrane helix</keyword>
<dbReference type="RefSeq" id="WP_062406824.1">
    <property type="nucleotide sequence ID" value="NZ_BJCS01000002.1"/>
</dbReference>
<dbReference type="EMBL" id="CP013652">
    <property type="protein sequence ID" value="ALS20760.1"/>
    <property type="molecule type" value="Genomic_DNA"/>
</dbReference>
<evidence type="ECO:0000256" key="8">
    <source>
        <dbReference type="ARBA" id="ARBA00022692"/>
    </source>
</evidence>
<evidence type="ECO:0000256" key="4">
    <source>
        <dbReference type="ARBA" id="ARBA00020268"/>
    </source>
</evidence>
<gene>
    <name evidence="13" type="ORF">IJ22_03710</name>
</gene>